<feature type="compositionally biased region" description="Polar residues" evidence="1">
    <location>
        <begin position="7"/>
        <end position="26"/>
    </location>
</feature>
<proteinExistence type="predicted"/>
<accession>A0A3M7PS67</accession>
<evidence type="ECO:0000256" key="1">
    <source>
        <dbReference type="SAM" id="MobiDB-lite"/>
    </source>
</evidence>
<comment type="caution">
    <text evidence="2">The sequence shown here is derived from an EMBL/GenBank/DDBJ whole genome shotgun (WGS) entry which is preliminary data.</text>
</comment>
<organism evidence="2 3">
    <name type="scientific">Brachionus plicatilis</name>
    <name type="common">Marine rotifer</name>
    <name type="synonym">Brachionus muelleri</name>
    <dbReference type="NCBI Taxonomy" id="10195"/>
    <lineage>
        <taxon>Eukaryota</taxon>
        <taxon>Metazoa</taxon>
        <taxon>Spiralia</taxon>
        <taxon>Gnathifera</taxon>
        <taxon>Rotifera</taxon>
        <taxon>Eurotatoria</taxon>
        <taxon>Monogononta</taxon>
        <taxon>Pseudotrocha</taxon>
        <taxon>Ploima</taxon>
        <taxon>Brachionidae</taxon>
        <taxon>Brachionus</taxon>
    </lineage>
</organism>
<sequence>MDRFALTASNTTQTGNINRQQPTNRNPLRELNLRTNQAKSQFSILIPEEIRNFSKNKSNLLRLLLV</sequence>
<feature type="region of interest" description="Disordered" evidence="1">
    <location>
        <begin position="1"/>
        <end position="30"/>
    </location>
</feature>
<protein>
    <submittedName>
        <fullName evidence="2">Uncharacterized protein</fullName>
    </submittedName>
</protein>
<name>A0A3M7PS67_BRAPC</name>
<keyword evidence="3" id="KW-1185">Reference proteome</keyword>
<dbReference type="AlphaFoldDB" id="A0A3M7PS67"/>
<evidence type="ECO:0000313" key="3">
    <source>
        <dbReference type="Proteomes" id="UP000276133"/>
    </source>
</evidence>
<reference evidence="2 3" key="1">
    <citation type="journal article" date="2018" name="Sci. Rep.">
        <title>Genomic signatures of local adaptation to the degree of environmental predictability in rotifers.</title>
        <authorList>
            <person name="Franch-Gras L."/>
            <person name="Hahn C."/>
            <person name="Garcia-Roger E.M."/>
            <person name="Carmona M.J."/>
            <person name="Serra M."/>
            <person name="Gomez A."/>
        </authorList>
    </citation>
    <scope>NUCLEOTIDE SEQUENCE [LARGE SCALE GENOMIC DNA]</scope>
    <source>
        <strain evidence="2">HYR1</strain>
    </source>
</reference>
<dbReference type="EMBL" id="REGN01009085">
    <property type="protein sequence ID" value="RNA01992.1"/>
    <property type="molecule type" value="Genomic_DNA"/>
</dbReference>
<dbReference type="Proteomes" id="UP000276133">
    <property type="component" value="Unassembled WGS sequence"/>
</dbReference>
<gene>
    <name evidence="2" type="ORF">BpHYR1_004569</name>
</gene>
<evidence type="ECO:0000313" key="2">
    <source>
        <dbReference type="EMBL" id="RNA01992.1"/>
    </source>
</evidence>